<protein>
    <recommendedName>
        <fullName evidence="3">DUF1569 domain-containing protein</fullName>
    </recommendedName>
</protein>
<accession>A0A2S0RBW7</accession>
<keyword evidence="2" id="KW-1185">Reference proteome</keyword>
<dbReference type="InterPro" id="IPR011463">
    <property type="entry name" value="DUF1569"/>
</dbReference>
<sequence length="149" mass="16915">MPDIFNAADNKELVIRLERLSPEATPLWGKMTVSQMLLHCQKPLDVATGRLALKSGIIGWLFGKMAKKSFLKNLGFGKNSPTAPQFKIAETPDFTREKKTLMDLVLEFGHKGPAVIINKKHPFFGQMTDEEWGQLQYIHLDHHLKQFGQ</sequence>
<dbReference type="OrthoDB" id="2599194at2"/>
<name>A0A2S0RBW7_9FLAO</name>
<dbReference type="KEGG" id="fmg:HYN48_03315"/>
<dbReference type="AlphaFoldDB" id="A0A2S0RBW7"/>
<dbReference type="Pfam" id="PF07606">
    <property type="entry name" value="DUF1569"/>
    <property type="match status" value="1"/>
</dbReference>
<dbReference type="Proteomes" id="UP000244193">
    <property type="component" value="Chromosome"/>
</dbReference>
<dbReference type="InterPro" id="IPR034660">
    <property type="entry name" value="DinB/YfiT-like"/>
</dbReference>
<evidence type="ECO:0008006" key="3">
    <source>
        <dbReference type="Google" id="ProtNLM"/>
    </source>
</evidence>
<organism evidence="1 2">
    <name type="scientific">Flavobacterium magnum</name>
    <dbReference type="NCBI Taxonomy" id="2162713"/>
    <lineage>
        <taxon>Bacteria</taxon>
        <taxon>Pseudomonadati</taxon>
        <taxon>Bacteroidota</taxon>
        <taxon>Flavobacteriia</taxon>
        <taxon>Flavobacteriales</taxon>
        <taxon>Flavobacteriaceae</taxon>
        <taxon>Flavobacterium</taxon>
    </lineage>
</organism>
<dbReference type="EMBL" id="CP028811">
    <property type="protein sequence ID" value="AWA29193.1"/>
    <property type="molecule type" value="Genomic_DNA"/>
</dbReference>
<dbReference type="Gene3D" id="1.20.120.450">
    <property type="entry name" value="dinb family like domain"/>
    <property type="match status" value="1"/>
</dbReference>
<reference evidence="1 2" key="1">
    <citation type="submission" date="2018-04" db="EMBL/GenBank/DDBJ databases">
        <title>Genome sequencing of Flavobacterium sp. HYN0048.</title>
        <authorList>
            <person name="Yi H."/>
            <person name="Baek C."/>
        </authorList>
    </citation>
    <scope>NUCLEOTIDE SEQUENCE [LARGE SCALE GENOMIC DNA]</scope>
    <source>
        <strain evidence="1 2">HYN0048</strain>
    </source>
</reference>
<evidence type="ECO:0000313" key="2">
    <source>
        <dbReference type="Proteomes" id="UP000244193"/>
    </source>
</evidence>
<proteinExistence type="predicted"/>
<dbReference type="RefSeq" id="WP_108369778.1">
    <property type="nucleotide sequence ID" value="NZ_CP028811.1"/>
</dbReference>
<evidence type="ECO:0000313" key="1">
    <source>
        <dbReference type="EMBL" id="AWA29193.1"/>
    </source>
</evidence>
<gene>
    <name evidence="1" type="ORF">HYN48_03315</name>
</gene>